<dbReference type="Gene3D" id="6.10.140.2220">
    <property type="match status" value="1"/>
</dbReference>
<evidence type="ECO:0000256" key="3">
    <source>
        <dbReference type="ARBA" id="ARBA00022833"/>
    </source>
</evidence>
<evidence type="ECO:0000256" key="5">
    <source>
        <dbReference type="SAM" id="MobiDB-lite"/>
    </source>
</evidence>
<sequence length="401" mass="44915">MVHHKPSTRHPTMAIIEDGDQPHFQLGFVESTHPRDAPLAIEHFPTKIGGKPLWLNPRTPLDPAKLTCGACSAPMILLMQIYTAEDFPEEAYHRYLYLFVCRKGACHRGDRRLCTRVFRAQLPLDNDFYETDPDTEATALKPAYTSTTATTCSVCGAAASKRCAACQKTWYCSRDHQYAHWTHAGHKEQCSRTSELTDVTSRLVRAKLLFPELEVVSEPELSESERIAAAAAADGSATHNALVPLLRAPAVPEEYEDSETGVDRAFLKFQHRIDMYPKQVLRYLRVDPELDPEPLFVAAEEKPDLDAVPACPRCGAQRELECQVLSTVLAYLPLDVTDENSFDFGTYFVLTCPENCELKGEYAEEVVLRQDFSSDGMSSLAQRAEKAKEVLKEQEEGQDAE</sequence>
<dbReference type="Pfam" id="PF04194">
    <property type="entry name" value="PDCD2_C"/>
    <property type="match status" value="1"/>
</dbReference>
<organism evidence="7 8">
    <name type="scientific">Allomyces macrogynus (strain ATCC 38327)</name>
    <name type="common">Allomyces javanicus var. macrogynus</name>
    <dbReference type="NCBI Taxonomy" id="578462"/>
    <lineage>
        <taxon>Eukaryota</taxon>
        <taxon>Fungi</taxon>
        <taxon>Fungi incertae sedis</taxon>
        <taxon>Blastocladiomycota</taxon>
        <taxon>Blastocladiomycetes</taxon>
        <taxon>Blastocladiales</taxon>
        <taxon>Blastocladiaceae</taxon>
        <taxon>Allomyces</taxon>
    </lineage>
</organism>
<dbReference type="SUPFAM" id="SSF144232">
    <property type="entry name" value="HIT/MYND zinc finger-like"/>
    <property type="match status" value="1"/>
</dbReference>
<dbReference type="PROSITE" id="PS01360">
    <property type="entry name" value="ZF_MYND_1"/>
    <property type="match status" value="1"/>
</dbReference>
<dbReference type="STRING" id="578462.A0A0L0SJM0"/>
<evidence type="ECO:0000259" key="6">
    <source>
        <dbReference type="PROSITE" id="PS50865"/>
    </source>
</evidence>
<proteinExistence type="predicted"/>
<dbReference type="GO" id="GO:0005737">
    <property type="term" value="C:cytoplasm"/>
    <property type="evidence" value="ECO:0007669"/>
    <property type="project" value="InterPro"/>
</dbReference>
<evidence type="ECO:0000313" key="7">
    <source>
        <dbReference type="EMBL" id="KNE62688.1"/>
    </source>
</evidence>
<dbReference type="InterPro" id="IPR007320">
    <property type="entry name" value="PDCD2_C"/>
</dbReference>
<keyword evidence="2 4" id="KW-0863">Zinc-finger</keyword>
<gene>
    <name evidence="7" type="ORF">AMAG_07880</name>
</gene>
<evidence type="ECO:0000256" key="4">
    <source>
        <dbReference type="PROSITE-ProRule" id="PRU00134"/>
    </source>
</evidence>
<feature type="compositionally biased region" description="Basic and acidic residues" evidence="5">
    <location>
        <begin position="383"/>
        <end position="395"/>
    </location>
</feature>
<name>A0A0L0SJM0_ALLM3</name>
<feature type="region of interest" description="Disordered" evidence="5">
    <location>
        <begin position="379"/>
        <end position="401"/>
    </location>
</feature>
<dbReference type="VEuPathDB" id="FungiDB:AMAG_07880"/>
<evidence type="ECO:0000256" key="1">
    <source>
        <dbReference type="ARBA" id="ARBA00022723"/>
    </source>
</evidence>
<dbReference type="OrthoDB" id="443682at2759"/>
<dbReference type="GO" id="GO:0005634">
    <property type="term" value="C:nucleus"/>
    <property type="evidence" value="ECO:0007669"/>
    <property type="project" value="TreeGrafter"/>
</dbReference>
<feature type="domain" description="MYND-type" evidence="6">
    <location>
        <begin position="152"/>
        <end position="190"/>
    </location>
</feature>
<keyword evidence="1" id="KW-0479">Metal-binding</keyword>
<dbReference type="AlphaFoldDB" id="A0A0L0SJM0"/>
<dbReference type="eggNOG" id="KOG2061">
    <property type="taxonomic scope" value="Eukaryota"/>
</dbReference>
<keyword evidence="3" id="KW-0862">Zinc</keyword>
<dbReference type="Pfam" id="PF01753">
    <property type="entry name" value="zf-MYND"/>
    <property type="match status" value="1"/>
</dbReference>
<evidence type="ECO:0000256" key="2">
    <source>
        <dbReference type="ARBA" id="ARBA00022771"/>
    </source>
</evidence>
<reference evidence="8" key="2">
    <citation type="submission" date="2009-11" db="EMBL/GenBank/DDBJ databases">
        <title>The Genome Sequence of Allomyces macrogynus strain ATCC 38327.</title>
        <authorList>
            <consortium name="The Broad Institute Genome Sequencing Platform"/>
            <person name="Russ C."/>
            <person name="Cuomo C."/>
            <person name="Shea T."/>
            <person name="Young S.K."/>
            <person name="Zeng Q."/>
            <person name="Koehrsen M."/>
            <person name="Haas B."/>
            <person name="Borodovsky M."/>
            <person name="Guigo R."/>
            <person name="Alvarado L."/>
            <person name="Berlin A."/>
            <person name="Borenstein D."/>
            <person name="Chen Z."/>
            <person name="Engels R."/>
            <person name="Freedman E."/>
            <person name="Gellesch M."/>
            <person name="Goldberg J."/>
            <person name="Griggs A."/>
            <person name="Gujja S."/>
            <person name="Heiman D."/>
            <person name="Hepburn T."/>
            <person name="Howarth C."/>
            <person name="Jen D."/>
            <person name="Larson L."/>
            <person name="Lewis B."/>
            <person name="Mehta T."/>
            <person name="Park D."/>
            <person name="Pearson M."/>
            <person name="Roberts A."/>
            <person name="Saif S."/>
            <person name="Shenoy N."/>
            <person name="Sisk P."/>
            <person name="Stolte C."/>
            <person name="Sykes S."/>
            <person name="Walk T."/>
            <person name="White J."/>
            <person name="Yandava C."/>
            <person name="Burger G."/>
            <person name="Gray M.W."/>
            <person name="Holland P.W.H."/>
            <person name="King N."/>
            <person name="Lang F.B.F."/>
            <person name="Roger A.J."/>
            <person name="Ruiz-Trillo I."/>
            <person name="Lander E."/>
            <person name="Nusbaum C."/>
        </authorList>
    </citation>
    <scope>NUCLEOTIDE SEQUENCE [LARGE SCALE GENOMIC DNA]</scope>
    <source>
        <strain evidence="8">ATCC 38327</strain>
    </source>
</reference>
<dbReference type="EMBL" id="GG745340">
    <property type="protein sequence ID" value="KNE62688.1"/>
    <property type="molecule type" value="Genomic_DNA"/>
</dbReference>
<reference evidence="7 8" key="1">
    <citation type="submission" date="2009-11" db="EMBL/GenBank/DDBJ databases">
        <title>Annotation of Allomyces macrogynus ATCC 38327.</title>
        <authorList>
            <consortium name="The Broad Institute Genome Sequencing Platform"/>
            <person name="Russ C."/>
            <person name="Cuomo C."/>
            <person name="Burger G."/>
            <person name="Gray M.W."/>
            <person name="Holland P.W.H."/>
            <person name="King N."/>
            <person name="Lang F.B.F."/>
            <person name="Roger A.J."/>
            <person name="Ruiz-Trillo I."/>
            <person name="Young S.K."/>
            <person name="Zeng Q."/>
            <person name="Gargeya S."/>
            <person name="Fitzgerald M."/>
            <person name="Haas B."/>
            <person name="Abouelleil A."/>
            <person name="Alvarado L."/>
            <person name="Arachchi H.M."/>
            <person name="Berlin A."/>
            <person name="Chapman S.B."/>
            <person name="Gearin G."/>
            <person name="Goldberg J."/>
            <person name="Griggs A."/>
            <person name="Gujja S."/>
            <person name="Hansen M."/>
            <person name="Heiman D."/>
            <person name="Howarth C."/>
            <person name="Larimer J."/>
            <person name="Lui A."/>
            <person name="MacDonald P.J.P."/>
            <person name="McCowen C."/>
            <person name="Montmayeur A."/>
            <person name="Murphy C."/>
            <person name="Neiman D."/>
            <person name="Pearson M."/>
            <person name="Priest M."/>
            <person name="Roberts A."/>
            <person name="Saif S."/>
            <person name="Shea T."/>
            <person name="Sisk P."/>
            <person name="Stolte C."/>
            <person name="Sykes S."/>
            <person name="Wortman J."/>
            <person name="Nusbaum C."/>
            <person name="Birren B."/>
        </authorList>
    </citation>
    <scope>NUCLEOTIDE SEQUENCE [LARGE SCALE GENOMIC DNA]</scope>
    <source>
        <strain evidence="7 8">ATCC 38327</strain>
    </source>
</reference>
<protein>
    <recommendedName>
        <fullName evidence="6">MYND-type domain-containing protein</fullName>
    </recommendedName>
</protein>
<dbReference type="PROSITE" id="PS50865">
    <property type="entry name" value="ZF_MYND_2"/>
    <property type="match status" value="1"/>
</dbReference>
<dbReference type="Proteomes" id="UP000054350">
    <property type="component" value="Unassembled WGS sequence"/>
</dbReference>
<dbReference type="PANTHER" id="PTHR12298:SF4">
    <property type="entry name" value="PROGRAMMED CELL DEATH PROTEIN 2"/>
    <property type="match status" value="1"/>
</dbReference>
<accession>A0A0L0SJM0</accession>
<keyword evidence="8" id="KW-1185">Reference proteome</keyword>
<dbReference type="GO" id="GO:0008270">
    <property type="term" value="F:zinc ion binding"/>
    <property type="evidence" value="ECO:0007669"/>
    <property type="project" value="UniProtKB-KW"/>
</dbReference>
<evidence type="ECO:0000313" key="8">
    <source>
        <dbReference type="Proteomes" id="UP000054350"/>
    </source>
</evidence>
<dbReference type="InterPro" id="IPR002893">
    <property type="entry name" value="Znf_MYND"/>
</dbReference>
<dbReference type="PANTHER" id="PTHR12298">
    <property type="entry name" value="PCDC2 PROGRAMMED CELL DEATH PROTEIN 2 -RELATED"/>
    <property type="match status" value="1"/>
</dbReference>